<keyword evidence="4" id="KW-0804">Transcription</keyword>
<reference evidence="9" key="1">
    <citation type="submission" date="2017-06" db="EMBL/GenBank/DDBJ databases">
        <title>Genome analysis of Fimbriiglobus ruber SP5, the first member of the order Planctomycetales with confirmed chitinolytic capability.</title>
        <authorList>
            <person name="Ravin N.V."/>
            <person name="Rakitin A.L."/>
            <person name="Ivanova A.A."/>
            <person name="Beletsky A.V."/>
            <person name="Kulichevskaya I.S."/>
            <person name="Mardanov A.V."/>
            <person name="Dedysh S.N."/>
        </authorList>
    </citation>
    <scope>NUCLEOTIDE SEQUENCE [LARGE SCALE GENOMIC DNA]</scope>
    <source>
        <strain evidence="9">SP5</strain>
    </source>
</reference>
<feature type="domain" description="RNA polymerase sigma factor 70 region 4 type 2" evidence="7">
    <location>
        <begin position="122"/>
        <end position="173"/>
    </location>
</feature>
<evidence type="ECO:0000313" key="8">
    <source>
        <dbReference type="EMBL" id="OWK37908.1"/>
    </source>
</evidence>
<dbReference type="EMBL" id="NIDE01000014">
    <property type="protein sequence ID" value="OWK37908.1"/>
    <property type="molecule type" value="Genomic_DNA"/>
</dbReference>
<dbReference type="InterPro" id="IPR039425">
    <property type="entry name" value="RNA_pol_sigma-70-like"/>
</dbReference>
<dbReference type="InterPro" id="IPR036388">
    <property type="entry name" value="WH-like_DNA-bd_sf"/>
</dbReference>
<evidence type="ECO:0000313" key="9">
    <source>
        <dbReference type="Proteomes" id="UP000214646"/>
    </source>
</evidence>
<feature type="compositionally biased region" description="Basic and acidic residues" evidence="5">
    <location>
        <begin position="192"/>
        <end position="207"/>
    </location>
</feature>
<keyword evidence="3" id="KW-0731">Sigma factor</keyword>
<keyword evidence="9" id="KW-1185">Reference proteome</keyword>
<dbReference type="InterPro" id="IPR007627">
    <property type="entry name" value="RNA_pol_sigma70_r2"/>
</dbReference>
<organism evidence="8 9">
    <name type="scientific">Fimbriiglobus ruber</name>
    <dbReference type="NCBI Taxonomy" id="1908690"/>
    <lineage>
        <taxon>Bacteria</taxon>
        <taxon>Pseudomonadati</taxon>
        <taxon>Planctomycetota</taxon>
        <taxon>Planctomycetia</taxon>
        <taxon>Gemmatales</taxon>
        <taxon>Gemmataceae</taxon>
        <taxon>Fimbriiglobus</taxon>
    </lineage>
</organism>
<dbReference type="GO" id="GO:0016987">
    <property type="term" value="F:sigma factor activity"/>
    <property type="evidence" value="ECO:0007669"/>
    <property type="project" value="UniProtKB-KW"/>
</dbReference>
<dbReference type="SUPFAM" id="SSF88659">
    <property type="entry name" value="Sigma3 and sigma4 domains of RNA polymerase sigma factors"/>
    <property type="match status" value="1"/>
</dbReference>
<evidence type="ECO:0000256" key="1">
    <source>
        <dbReference type="ARBA" id="ARBA00010641"/>
    </source>
</evidence>
<comment type="caution">
    <text evidence="8">The sequence shown here is derived from an EMBL/GenBank/DDBJ whole genome shotgun (WGS) entry which is preliminary data.</text>
</comment>
<evidence type="ECO:0000256" key="3">
    <source>
        <dbReference type="ARBA" id="ARBA00023082"/>
    </source>
</evidence>
<dbReference type="SUPFAM" id="SSF88946">
    <property type="entry name" value="Sigma2 domain of RNA polymerase sigma factors"/>
    <property type="match status" value="1"/>
</dbReference>
<evidence type="ECO:0000259" key="7">
    <source>
        <dbReference type="Pfam" id="PF08281"/>
    </source>
</evidence>
<evidence type="ECO:0000256" key="4">
    <source>
        <dbReference type="ARBA" id="ARBA00023163"/>
    </source>
</evidence>
<keyword evidence="2" id="KW-0805">Transcription regulation</keyword>
<dbReference type="OrthoDB" id="9795666at2"/>
<dbReference type="Gene3D" id="1.10.1740.10">
    <property type="match status" value="1"/>
</dbReference>
<dbReference type="NCBIfam" id="TIGR02937">
    <property type="entry name" value="sigma70-ECF"/>
    <property type="match status" value="1"/>
</dbReference>
<evidence type="ECO:0000256" key="5">
    <source>
        <dbReference type="SAM" id="MobiDB-lite"/>
    </source>
</evidence>
<dbReference type="InterPro" id="IPR013325">
    <property type="entry name" value="RNA_pol_sigma_r2"/>
</dbReference>
<dbReference type="Pfam" id="PF04542">
    <property type="entry name" value="Sigma70_r2"/>
    <property type="match status" value="1"/>
</dbReference>
<proteinExistence type="inferred from homology"/>
<sequence>MSWTEITILVDKAKLGDRQAYGELVTRFQSSVYAMALARVRNPLEAQELAQEVFVHAMKKLPQLRDARCFAGWLRRITARMAINRLTRKGPLFGTEPEMLDAVASGGKGPAENLELTEAKAQLHAGLTRLKPEDRATLEAFYLRGRSLKQMAREFEAPVGTIKRRLFVARARLKDVLVGSGGGDFDTGEFPATERRAKRKDRELVGV</sequence>
<accession>A0A225DH82</accession>
<dbReference type="InterPro" id="IPR013324">
    <property type="entry name" value="RNA_pol_sigma_r3/r4-like"/>
</dbReference>
<dbReference type="PANTHER" id="PTHR43133:SF51">
    <property type="entry name" value="RNA POLYMERASE SIGMA FACTOR"/>
    <property type="match status" value="1"/>
</dbReference>
<dbReference type="Pfam" id="PF08281">
    <property type="entry name" value="Sigma70_r4_2"/>
    <property type="match status" value="1"/>
</dbReference>
<dbReference type="Gene3D" id="1.10.10.10">
    <property type="entry name" value="Winged helix-like DNA-binding domain superfamily/Winged helix DNA-binding domain"/>
    <property type="match status" value="1"/>
</dbReference>
<protein>
    <submittedName>
        <fullName evidence="8">RNA polymerase sigma factor RpoE</fullName>
    </submittedName>
</protein>
<dbReference type="RefSeq" id="WP_088257740.1">
    <property type="nucleotide sequence ID" value="NZ_NIDE01000014.1"/>
</dbReference>
<dbReference type="GO" id="GO:0006352">
    <property type="term" value="P:DNA-templated transcription initiation"/>
    <property type="evidence" value="ECO:0007669"/>
    <property type="project" value="InterPro"/>
</dbReference>
<gene>
    <name evidence="8" type="ORF">FRUB_07028</name>
</gene>
<dbReference type="InterPro" id="IPR013249">
    <property type="entry name" value="RNA_pol_sigma70_r4_t2"/>
</dbReference>
<evidence type="ECO:0000259" key="6">
    <source>
        <dbReference type="Pfam" id="PF04542"/>
    </source>
</evidence>
<dbReference type="PANTHER" id="PTHR43133">
    <property type="entry name" value="RNA POLYMERASE ECF-TYPE SIGMA FACTO"/>
    <property type="match status" value="1"/>
</dbReference>
<feature type="domain" description="RNA polymerase sigma-70 region 2" evidence="6">
    <location>
        <begin position="24"/>
        <end position="89"/>
    </location>
</feature>
<evidence type="ECO:0000256" key="2">
    <source>
        <dbReference type="ARBA" id="ARBA00023015"/>
    </source>
</evidence>
<name>A0A225DH82_9BACT</name>
<feature type="region of interest" description="Disordered" evidence="5">
    <location>
        <begin position="187"/>
        <end position="207"/>
    </location>
</feature>
<comment type="similarity">
    <text evidence="1">Belongs to the sigma-70 factor family. ECF subfamily.</text>
</comment>
<dbReference type="GO" id="GO:0003677">
    <property type="term" value="F:DNA binding"/>
    <property type="evidence" value="ECO:0007669"/>
    <property type="project" value="InterPro"/>
</dbReference>
<dbReference type="AlphaFoldDB" id="A0A225DH82"/>
<dbReference type="Proteomes" id="UP000214646">
    <property type="component" value="Unassembled WGS sequence"/>
</dbReference>
<dbReference type="InterPro" id="IPR014284">
    <property type="entry name" value="RNA_pol_sigma-70_dom"/>
</dbReference>